<protein>
    <submittedName>
        <fullName evidence="6">Uncharacterized protein</fullName>
    </submittedName>
</protein>
<evidence type="ECO:0000256" key="2">
    <source>
        <dbReference type="ARBA" id="ARBA00022723"/>
    </source>
</evidence>
<accession>A0ABD3S1M3</accession>
<keyword evidence="4 5" id="KW-0408">Iron</keyword>
<evidence type="ECO:0000256" key="1">
    <source>
        <dbReference type="ARBA" id="ARBA00006787"/>
    </source>
</evidence>
<evidence type="ECO:0000313" key="6">
    <source>
        <dbReference type="EMBL" id="KAL3818352.1"/>
    </source>
</evidence>
<evidence type="ECO:0000256" key="3">
    <source>
        <dbReference type="ARBA" id="ARBA00022964"/>
    </source>
</evidence>
<name>A0ABD3S1M3_9LAMI</name>
<dbReference type="InterPro" id="IPR004294">
    <property type="entry name" value="Carotenoid_Oase"/>
</dbReference>
<dbReference type="PANTHER" id="PTHR10543:SF46">
    <property type="entry name" value="CAROTENOID CLEAVAGE DIOXYGENASE 4, CHLOROPLASTIC-RELATED"/>
    <property type="match status" value="1"/>
</dbReference>
<organism evidence="6 7">
    <name type="scientific">Penstemon smallii</name>
    <dbReference type="NCBI Taxonomy" id="265156"/>
    <lineage>
        <taxon>Eukaryota</taxon>
        <taxon>Viridiplantae</taxon>
        <taxon>Streptophyta</taxon>
        <taxon>Embryophyta</taxon>
        <taxon>Tracheophyta</taxon>
        <taxon>Spermatophyta</taxon>
        <taxon>Magnoliopsida</taxon>
        <taxon>eudicotyledons</taxon>
        <taxon>Gunneridae</taxon>
        <taxon>Pentapetalae</taxon>
        <taxon>asterids</taxon>
        <taxon>lamiids</taxon>
        <taxon>Lamiales</taxon>
        <taxon>Plantaginaceae</taxon>
        <taxon>Cheloneae</taxon>
        <taxon>Penstemon</taxon>
    </lineage>
</organism>
<dbReference type="Pfam" id="PF03055">
    <property type="entry name" value="RPE65"/>
    <property type="match status" value="1"/>
</dbReference>
<comment type="cofactor">
    <cofactor evidence="5">
        <name>Fe(2+)</name>
        <dbReference type="ChEBI" id="CHEBI:29033"/>
    </cofactor>
    <text evidence="5">Binds 1 Fe(2+) ion per subunit.</text>
</comment>
<evidence type="ECO:0000313" key="7">
    <source>
        <dbReference type="Proteomes" id="UP001634393"/>
    </source>
</evidence>
<evidence type="ECO:0000256" key="5">
    <source>
        <dbReference type="PIRSR" id="PIRSR604294-1"/>
    </source>
</evidence>
<feature type="binding site" evidence="5">
    <location>
        <position position="253"/>
    </location>
    <ligand>
        <name>Fe cation</name>
        <dbReference type="ChEBI" id="CHEBI:24875"/>
        <note>catalytic</note>
    </ligand>
</feature>
<reference evidence="6 7" key="1">
    <citation type="submission" date="2024-12" db="EMBL/GenBank/DDBJ databases">
        <title>The unique morphological basis and parallel evolutionary history of personate flowers in Penstemon.</title>
        <authorList>
            <person name="Depatie T.H."/>
            <person name="Wessinger C.A."/>
        </authorList>
    </citation>
    <scope>NUCLEOTIDE SEQUENCE [LARGE SCALE GENOMIC DNA]</scope>
    <source>
        <strain evidence="6">WTNN_2</strain>
        <tissue evidence="6">Leaf</tissue>
    </source>
</reference>
<proteinExistence type="inferred from homology"/>
<dbReference type="PANTHER" id="PTHR10543">
    <property type="entry name" value="BETA-CAROTENE DIOXYGENASE"/>
    <property type="match status" value="1"/>
</dbReference>
<dbReference type="AlphaFoldDB" id="A0ABD3S1M3"/>
<comment type="caution">
    <text evidence="6">The sequence shown here is derived from an EMBL/GenBank/DDBJ whole genome shotgun (WGS) entry which is preliminary data.</text>
</comment>
<evidence type="ECO:0000256" key="4">
    <source>
        <dbReference type="ARBA" id="ARBA00023004"/>
    </source>
</evidence>
<dbReference type="EMBL" id="JBJXBP010000007">
    <property type="protein sequence ID" value="KAL3818352.1"/>
    <property type="molecule type" value="Genomic_DNA"/>
</dbReference>
<feature type="binding site" evidence="5">
    <location>
        <position position="550"/>
    </location>
    <ligand>
        <name>Fe cation</name>
        <dbReference type="ChEBI" id="CHEBI:24875"/>
        <note>catalytic</note>
    </ligand>
</feature>
<keyword evidence="3" id="KW-0223">Dioxygenase</keyword>
<feature type="binding site" evidence="5">
    <location>
        <position position="367"/>
    </location>
    <ligand>
        <name>Fe cation</name>
        <dbReference type="ChEBI" id="CHEBI:24875"/>
        <note>catalytic</note>
    </ligand>
</feature>
<sequence length="562" mass="63090">MEVLSSSFLPKSLQLTKDSLVKFGKKPQTKTKFHYTSPKKTPNQWSLATIFKSFDDFICTSIDLPLRPSIDPKHVLTGNYSPVHELPPTECEVVEGFLPSCLDGAYIRNGSNPQFTPRGPYHLFDGDGMLHMIKISKGKATFCSRYVKTYKYTIEREIGYTIFPSPFSSFNGFAASMARSVLTVARILTRQFNPVSHGFGMANISLALIGGQLFALSESDLPYRIKTTSDGDIVTLGRHDFFTDKPFISMTAHPKIDFETGVAFAFRYHVIRPFLTFFRIDSNGKKQPDVPIYSMKSTSLVHDLGVTKNYVIFPDIQIVMDPLQIMKGKSPARVDMTKVPRIGIIPKYAKDESEMWWIEAPGFNMMHCFNAWEEEDEGIIVIVASNISAVEQALERVDMAEMMLEKITINVKEKTLQRHLLSSKNLEMGCINPAYAGKKNRYVYVSVVSLPMKLVGVVKLDLSLSSKDFHDCTVAHRQYGPSCSWSGSEPFFVAREPNNPAAEEDDGYLVAYVHDENTQESKFLVMDAKSPTLEIISAVKLPGRVPSGFHGLFVKESDLNKL</sequence>
<feature type="binding site" evidence="5">
    <location>
        <position position="302"/>
    </location>
    <ligand>
        <name>Fe cation</name>
        <dbReference type="ChEBI" id="CHEBI:24875"/>
        <note>catalytic</note>
    </ligand>
</feature>
<keyword evidence="3" id="KW-0560">Oxidoreductase</keyword>
<gene>
    <name evidence="6" type="ORF">ACJIZ3_004257</name>
</gene>
<dbReference type="Proteomes" id="UP001634393">
    <property type="component" value="Unassembled WGS sequence"/>
</dbReference>
<dbReference type="GO" id="GO:0051213">
    <property type="term" value="F:dioxygenase activity"/>
    <property type="evidence" value="ECO:0007669"/>
    <property type="project" value="UniProtKB-KW"/>
</dbReference>
<keyword evidence="7" id="KW-1185">Reference proteome</keyword>
<dbReference type="GO" id="GO:0046872">
    <property type="term" value="F:metal ion binding"/>
    <property type="evidence" value="ECO:0007669"/>
    <property type="project" value="UniProtKB-KW"/>
</dbReference>
<keyword evidence="2 5" id="KW-0479">Metal-binding</keyword>
<comment type="similarity">
    <text evidence="1">Belongs to the carotenoid oxygenase family.</text>
</comment>